<evidence type="ECO:0000256" key="7">
    <source>
        <dbReference type="HAMAP-Rule" id="MF_00415"/>
    </source>
</evidence>
<evidence type="ECO:0000256" key="4">
    <source>
        <dbReference type="ARBA" id="ARBA00023136"/>
    </source>
</evidence>
<dbReference type="GO" id="GO:0003774">
    <property type="term" value="F:cytoskeletal motor activity"/>
    <property type="evidence" value="ECO:0007669"/>
    <property type="project" value="InterPro"/>
</dbReference>
<dbReference type="InterPro" id="IPR000527">
    <property type="entry name" value="Flag_Lring"/>
</dbReference>
<comment type="subcellular location">
    <subcellularLocation>
        <location evidence="7">Cell outer membrane</location>
        <topology evidence="7">Lipid-anchor</topology>
    </subcellularLocation>
    <subcellularLocation>
        <location evidence="7">Bacterial flagellum basal body</location>
    </subcellularLocation>
</comment>
<evidence type="ECO:0000256" key="8">
    <source>
        <dbReference type="SAM" id="SignalP"/>
    </source>
</evidence>
<evidence type="ECO:0000256" key="6">
    <source>
        <dbReference type="ARBA" id="ARBA00023237"/>
    </source>
</evidence>
<name>A0A2K8KV70_MARES</name>
<keyword evidence="9" id="KW-0966">Cell projection</keyword>
<keyword evidence="10" id="KW-1185">Reference proteome</keyword>
<dbReference type="GO" id="GO:0071973">
    <property type="term" value="P:bacterial-type flagellum-dependent cell motility"/>
    <property type="evidence" value="ECO:0007669"/>
    <property type="project" value="InterPro"/>
</dbReference>
<organism evidence="9 10">
    <name type="scientific">Mariprofundus aestuarium</name>
    <dbReference type="NCBI Taxonomy" id="1921086"/>
    <lineage>
        <taxon>Bacteria</taxon>
        <taxon>Pseudomonadati</taxon>
        <taxon>Pseudomonadota</taxon>
        <taxon>Candidatius Mariprofundia</taxon>
        <taxon>Mariprofundales</taxon>
        <taxon>Mariprofundaceae</taxon>
        <taxon>Mariprofundus</taxon>
    </lineage>
</organism>
<proteinExistence type="inferred from homology"/>
<dbReference type="GO" id="GO:0009427">
    <property type="term" value="C:bacterial-type flagellum basal body, distal rod, L ring"/>
    <property type="evidence" value="ECO:0007669"/>
    <property type="project" value="InterPro"/>
</dbReference>
<dbReference type="EMBL" id="CP018799">
    <property type="protein sequence ID" value="ATX78613.1"/>
    <property type="molecule type" value="Genomic_DNA"/>
</dbReference>
<feature type="chain" id="PRO_5014687912" description="Flagellar L-ring protein" evidence="8">
    <location>
        <begin position="23"/>
        <end position="235"/>
    </location>
</feature>
<evidence type="ECO:0000256" key="5">
    <source>
        <dbReference type="ARBA" id="ARBA00023143"/>
    </source>
</evidence>
<keyword evidence="9" id="KW-0969">Cilium</keyword>
<dbReference type="GO" id="GO:0009279">
    <property type="term" value="C:cell outer membrane"/>
    <property type="evidence" value="ECO:0007669"/>
    <property type="project" value="UniProtKB-SubCell"/>
</dbReference>
<evidence type="ECO:0000313" key="10">
    <source>
        <dbReference type="Proteomes" id="UP000231701"/>
    </source>
</evidence>
<keyword evidence="5 7" id="KW-0975">Bacterial flagellum</keyword>
<dbReference type="PANTHER" id="PTHR34933">
    <property type="entry name" value="FLAGELLAR L-RING PROTEIN"/>
    <property type="match status" value="1"/>
</dbReference>
<dbReference type="AlphaFoldDB" id="A0A2K8KV70"/>
<protein>
    <recommendedName>
        <fullName evidence="7">Flagellar L-ring protein</fullName>
    </recommendedName>
    <alternativeName>
        <fullName evidence="7">Basal body L-ring protein</fullName>
    </alternativeName>
</protein>
<evidence type="ECO:0000256" key="2">
    <source>
        <dbReference type="ARBA" id="ARBA00006929"/>
    </source>
</evidence>
<evidence type="ECO:0000313" key="9">
    <source>
        <dbReference type="EMBL" id="ATX78613.1"/>
    </source>
</evidence>
<dbReference type="Proteomes" id="UP000231701">
    <property type="component" value="Chromosome"/>
</dbReference>
<sequence length="235" mass="24880">MKLIWILGLITLLSGCMPSAKSVSTDVNKDKVEAALQAPLPDPSQTGSLWTGNSSQLFTDAKARNVGDLVTVLVLEEASATRKLGTKKSKKSSRKTELNAAFGVLDGINAVIAKNKQISPLDPRIGMDINDASSFDGNGSTNNSDTLTASVTAVVTKVYPNGNLEITGRRQVSINHQPQALVFTGIIRPSDISSDNTIASAKVAQAMVSYGSGGELAEVAHQGWLARTLNEVWPF</sequence>
<gene>
    <name evidence="7" type="primary">flgH</name>
    <name evidence="9" type="ORF">Ga0123461_0160</name>
</gene>
<keyword evidence="9" id="KW-0282">Flagellum</keyword>
<dbReference type="KEGG" id="maes:Ga0123461_0160"/>
<evidence type="ECO:0000256" key="1">
    <source>
        <dbReference type="ARBA" id="ARBA00002591"/>
    </source>
</evidence>
<feature type="signal peptide" evidence="8">
    <location>
        <begin position="1"/>
        <end position="22"/>
    </location>
</feature>
<dbReference type="RefSeq" id="WP_100276606.1">
    <property type="nucleotide sequence ID" value="NZ_CP018799.1"/>
</dbReference>
<keyword evidence="3 7" id="KW-0732">Signal</keyword>
<reference evidence="9 10" key="1">
    <citation type="submission" date="2016-12" db="EMBL/GenBank/DDBJ databases">
        <title>Isolation and genomic insights into novel planktonic Zetaproteobacteria from stratified waters of the Chesapeake Bay.</title>
        <authorList>
            <person name="McAllister S.M."/>
            <person name="Kato S."/>
            <person name="Chan C.S."/>
            <person name="Chiu B.K."/>
            <person name="Field E.K."/>
        </authorList>
    </citation>
    <scope>NUCLEOTIDE SEQUENCE [LARGE SCALE GENOMIC DNA]</scope>
    <source>
        <strain evidence="9 10">CP-5</strain>
    </source>
</reference>
<comment type="subunit">
    <text evidence="7">The basal body constitutes a major portion of the flagellar organelle and consists of four rings (L,P,S, and M) mounted on a central rod.</text>
</comment>
<dbReference type="PROSITE" id="PS51257">
    <property type="entry name" value="PROKAR_LIPOPROTEIN"/>
    <property type="match status" value="1"/>
</dbReference>
<evidence type="ECO:0000256" key="3">
    <source>
        <dbReference type="ARBA" id="ARBA00022729"/>
    </source>
</evidence>
<accession>A0A2K8KV70</accession>
<dbReference type="Pfam" id="PF02107">
    <property type="entry name" value="FlgH"/>
    <property type="match status" value="1"/>
</dbReference>
<dbReference type="OrthoDB" id="9789227at2"/>
<keyword evidence="6 7" id="KW-0998">Cell outer membrane</keyword>
<dbReference type="HAMAP" id="MF_00415">
    <property type="entry name" value="FlgH"/>
    <property type="match status" value="1"/>
</dbReference>
<dbReference type="PRINTS" id="PR01008">
    <property type="entry name" value="FLGLRINGFLGH"/>
</dbReference>
<keyword evidence="7" id="KW-0449">Lipoprotein</keyword>
<keyword evidence="4 7" id="KW-0472">Membrane</keyword>
<comment type="function">
    <text evidence="1 7">Assembles around the rod to form the L-ring and probably protects the motor/basal body from shearing forces during rotation.</text>
</comment>
<dbReference type="PANTHER" id="PTHR34933:SF1">
    <property type="entry name" value="FLAGELLAR L-RING PROTEIN"/>
    <property type="match status" value="1"/>
</dbReference>
<comment type="similarity">
    <text evidence="2 7">Belongs to the FlgH family.</text>
</comment>